<organism evidence="2 3">
    <name type="scientific">Araneus ventricosus</name>
    <name type="common">Orbweaver spider</name>
    <name type="synonym">Epeira ventricosa</name>
    <dbReference type="NCBI Taxonomy" id="182803"/>
    <lineage>
        <taxon>Eukaryota</taxon>
        <taxon>Metazoa</taxon>
        <taxon>Ecdysozoa</taxon>
        <taxon>Arthropoda</taxon>
        <taxon>Chelicerata</taxon>
        <taxon>Arachnida</taxon>
        <taxon>Araneae</taxon>
        <taxon>Araneomorphae</taxon>
        <taxon>Entelegynae</taxon>
        <taxon>Araneoidea</taxon>
        <taxon>Araneidae</taxon>
        <taxon>Araneus</taxon>
    </lineage>
</organism>
<keyword evidence="1" id="KW-0812">Transmembrane</keyword>
<dbReference type="EMBL" id="BGPR01067995">
    <property type="protein sequence ID" value="GBO42047.1"/>
    <property type="molecule type" value="Genomic_DNA"/>
</dbReference>
<proteinExistence type="predicted"/>
<feature type="non-terminal residue" evidence="2">
    <location>
        <position position="148"/>
    </location>
</feature>
<gene>
    <name evidence="2" type="primary">Duox_4</name>
    <name evidence="2" type="ORF">AVEN_205562_1</name>
</gene>
<keyword evidence="3" id="KW-1185">Reference proteome</keyword>
<dbReference type="AlphaFoldDB" id="A0A4Y2X1R4"/>
<protein>
    <submittedName>
        <fullName evidence="2">Dual oxidase</fullName>
    </submittedName>
</protein>
<evidence type="ECO:0000313" key="2">
    <source>
        <dbReference type="EMBL" id="GBO42047.1"/>
    </source>
</evidence>
<reference evidence="2 3" key="1">
    <citation type="journal article" date="2019" name="Sci. Rep.">
        <title>Orb-weaving spider Araneus ventricosus genome elucidates the spidroin gene catalogue.</title>
        <authorList>
            <person name="Kono N."/>
            <person name="Nakamura H."/>
            <person name="Ohtoshi R."/>
            <person name="Moran D.A.P."/>
            <person name="Shinohara A."/>
            <person name="Yoshida Y."/>
            <person name="Fujiwara M."/>
            <person name="Mori M."/>
            <person name="Tomita M."/>
            <person name="Arakawa K."/>
        </authorList>
    </citation>
    <scope>NUCLEOTIDE SEQUENCE [LARGE SCALE GENOMIC DNA]</scope>
</reference>
<name>A0A4Y2X1R4_ARAVE</name>
<dbReference type="Proteomes" id="UP000499080">
    <property type="component" value="Unassembled WGS sequence"/>
</dbReference>
<keyword evidence="1" id="KW-1133">Transmembrane helix</keyword>
<feature type="non-terminal residue" evidence="2">
    <location>
        <position position="1"/>
    </location>
</feature>
<comment type="caution">
    <text evidence="2">The sequence shown here is derived from an EMBL/GenBank/DDBJ whole genome shotgun (WGS) entry which is preliminary data.</text>
</comment>
<feature type="transmembrane region" description="Helical" evidence="1">
    <location>
        <begin position="32"/>
        <end position="55"/>
    </location>
</feature>
<accession>A0A4Y2X1R4</accession>
<dbReference type="OrthoDB" id="6019201at2759"/>
<evidence type="ECO:0000256" key="1">
    <source>
        <dbReference type="SAM" id="Phobius"/>
    </source>
</evidence>
<sequence length="148" mass="17073">DICPQPAQLNGSMMEPCLMLDGYDYFHGNEVAYIYSCIILAFIPIVCAGLGYGVIKLQNKRRREIKLKKENSGKNFDKLYVKEWLHQNHKRCVKVKIGPDECITTINRKGEVLRKVEFKAVTSLVIEVTRDTHKKPMVLIRSPRDHDL</sequence>
<evidence type="ECO:0000313" key="3">
    <source>
        <dbReference type="Proteomes" id="UP000499080"/>
    </source>
</evidence>
<keyword evidence="1" id="KW-0472">Membrane</keyword>